<sequence>MGGFYLHVYSMYIYSRDEIFGEFVIQSLDRFMIIFKEYLPKNVELPPNVQVDILRIYFERDCSFSFFFFLEVVKYTYQIHMYDIVRSILETMVSYFRDFNYGILVKFEDGYELYVSEDGEDASVFFFNHILEYEEFKKTQEVERVYYEIW</sequence>
<evidence type="ECO:0000313" key="2">
    <source>
        <dbReference type="Proteomes" id="UP000015500"/>
    </source>
</evidence>
<dbReference type="HOGENOM" id="CLU_1840967_0_0_9"/>
<dbReference type="EMBL" id="CP006254">
    <property type="protein sequence ID" value="AGT33557.1"/>
    <property type="molecule type" value="Genomic_DNA"/>
</dbReference>
<dbReference type="AlphaFoldDB" id="S5Z9M5"/>
<name>S5Z9M5_GEOG3</name>
<dbReference type="Proteomes" id="UP000015500">
    <property type="component" value="Chromosome"/>
</dbReference>
<reference evidence="1 2" key="1">
    <citation type="journal article" date="2014" name="Genome Announc.">
        <title>Complete Genome Sequence of the Thermophilic Polychlorinated Biphenyl Degrader Geobacillus sp. Strain JF8 (NBRC 109937).</title>
        <authorList>
            <person name="Shintani M."/>
            <person name="Ohtsubo Y."/>
            <person name="Fukuda K."/>
            <person name="Hosoyama A."/>
            <person name="Ohji S."/>
            <person name="Yamazoe A."/>
            <person name="Fujita N."/>
            <person name="Nagata Y."/>
            <person name="Tsuda M."/>
            <person name="Hatta T."/>
            <person name="Kimbara K."/>
        </authorList>
    </citation>
    <scope>NUCLEOTIDE SEQUENCE [LARGE SCALE GENOMIC DNA]</scope>
    <source>
        <strain evidence="1 2">JF8</strain>
    </source>
</reference>
<gene>
    <name evidence="1" type="ORF">M493_16725</name>
</gene>
<evidence type="ECO:0000313" key="1">
    <source>
        <dbReference type="EMBL" id="AGT33557.1"/>
    </source>
</evidence>
<protein>
    <submittedName>
        <fullName evidence="1">Uncharacterized protein</fullName>
    </submittedName>
</protein>
<keyword evidence="2" id="KW-1185">Reference proteome</keyword>
<dbReference type="STRING" id="1921421.M493_16725"/>
<organism evidence="1 2">
    <name type="scientific">Geobacillus genomosp. 3</name>
    <dbReference type="NCBI Taxonomy" id="1921421"/>
    <lineage>
        <taxon>Bacteria</taxon>
        <taxon>Bacillati</taxon>
        <taxon>Bacillota</taxon>
        <taxon>Bacilli</taxon>
        <taxon>Bacillales</taxon>
        <taxon>Anoxybacillaceae</taxon>
        <taxon>Geobacillus</taxon>
    </lineage>
</organism>
<accession>S5Z9M5</accession>
<dbReference type="KEGG" id="gjf:M493_16725"/>
<proteinExistence type="predicted"/>